<evidence type="ECO:0000313" key="3">
    <source>
        <dbReference type="EMBL" id="RQG94162.1"/>
    </source>
</evidence>
<dbReference type="PANTHER" id="PTHR42687:SF1">
    <property type="entry name" value="L-THREONINE 3-DEHYDROGENASE, MITOCHONDRIAL"/>
    <property type="match status" value="1"/>
</dbReference>
<evidence type="ECO:0000256" key="1">
    <source>
        <dbReference type="ARBA" id="ARBA00007637"/>
    </source>
</evidence>
<dbReference type="OrthoDB" id="4907at2157"/>
<evidence type="ECO:0000259" key="2">
    <source>
        <dbReference type="Pfam" id="PF01370"/>
    </source>
</evidence>
<dbReference type="Gene3D" id="3.40.50.720">
    <property type="entry name" value="NAD(P)-binding Rossmann-like Domain"/>
    <property type="match status" value="1"/>
</dbReference>
<feature type="domain" description="NAD-dependent epimerase/dehydratase" evidence="2">
    <location>
        <begin position="4"/>
        <end position="236"/>
    </location>
</feature>
<dbReference type="GO" id="GO:0006567">
    <property type="term" value="P:L-threonine catabolic process"/>
    <property type="evidence" value="ECO:0007669"/>
    <property type="project" value="TreeGrafter"/>
</dbReference>
<dbReference type="Pfam" id="PF01370">
    <property type="entry name" value="Epimerase"/>
    <property type="match status" value="1"/>
</dbReference>
<sequence length="306" mass="33578">METVLVTGACGQIGSELTATLRERYPGVTVVSSDVRSDSTLAQPYERLDVTDQSRLESVIREYDVDTVFHLAAILSATGEDDPQTAFDVNAGGLYAVLEAGRRENVDQVIVPSSIAVFGPQTPANPGEKTVLSPSTMYGITKVLTERLGEYYASRYGLDVRGLRLPGLISYETPPGGGTTDYAVDAFYAAAAGEEYTCFVRPDTRLPMMYMPDAISALIDLATADEADLRYRCEYNVSALSFTARELVDRIEDRVPEFEAYFDPDDRQRIADSWPDAVDDSAARADWGWEPEYGLEAVVDDMLANL</sequence>
<name>A0A3N6N706_NATCH</name>
<comment type="similarity">
    <text evidence="1">Belongs to the NAD(P)-dependent epimerase/dehydratase family.</text>
</comment>
<comment type="caution">
    <text evidence="3">The sequence shown here is derived from an EMBL/GenBank/DDBJ whole genome shotgun (WGS) entry which is preliminary data.</text>
</comment>
<dbReference type="InterPro" id="IPR001509">
    <property type="entry name" value="Epimerase_deHydtase"/>
</dbReference>
<organism evidence="3 4">
    <name type="scientific">Natrarchaeobius chitinivorans</name>
    <dbReference type="NCBI Taxonomy" id="1679083"/>
    <lineage>
        <taxon>Archaea</taxon>
        <taxon>Methanobacteriati</taxon>
        <taxon>Methanobacteriota</taxon>
        <taxon>Stenosarchaea group</taxon>
        <taxon>Halobacteria</taxon>
        <taxon>Halobacteriales</taxon>
        <taxon>Natrialbaceae</taxon>
        <taxon>Natrarchaeobius</taxon>
    </lineage>
</organism>
<dbReference type="PANTHER" id="PTHR42687">
    <property type="entry name" value="L-THREONINE 3-DEHYDROGENASE"/>
    <property type="match status" value="1"/>
</dbReference>
<dbReference type="SUPFAM" id="SSF51735">
    <property type="entry name" value="NAD(P)-binding Rossmann-fold domains"/>
    <property type="match status" value="1"/>
</dbReference>
<evidence type="ECO:0000313" key="4">
    <source>
        <dbReference type="Proteomes" id="UP000282323"/>
    </source>
</evidence>
<dbReference type="Proteomes" id="UP000282323">
    <property type="component" value="Unassembled WGS sequence"/>
</dbReference>
<dbReference type="InterPro" id="IPR051225">
    <property type="entry name" value="NAD(P)_epim/dehydratase"/>
</dbReference>
<dbReference type="InterPro" id="IPR036291">
    <property type="entry name" value="NAD(P)-bd_dom_sf"/>
</dbReference>
<dbReference type="EMBL" id="REGA01000010">
    <property type="protein sequence ID" value="RQG94162.1"/>
    <property type="molecule type" value="Genomic_DNA"/>
</dbReference>
<keyword evidence="4" id="KW-1185">Reference proteome</keyword>
<reference evidence="3 4" key="1">
    <citation type="submission" date="2018-10" db="EMBL/GenBank/DDBJ databases">
        <title>Natrarchaeobius chitinivorans gen. nov., sp. nov., and Natrarchaeobius haloalkaliphilus sp. nov., alkaliphilic, chitin-utilizing haloarchaea from hypersaline alkaline lakes.</title>
        <authorList>
            <person name="Sorokin D.Y."/>
            <person name="Elcheninov A.G."/>
            <person name="Kostrikina N.A."/>
            <person name="Bale N.J."/>
            <person name="Sinninghe Damste J.S."/>
            <person name="Khijniak T.V."/>
            <person name="Kublanov I.V."/>
            <person name="Toshchakov S.V."/>
        </authorList>
    </citation>
    <scope>NUCLEOTIDE SEQUENCE [LARGE SCALE GENOMIC DNA]</scope>
    <source>
        <strain evidence="3 4">AArcht4T</strain>
    </source>
</reference>
<protein>
    <submittedName>
        <fullName evidence="3">NAD-dependent epimerase/dehydratase family protein</fullName>
    </submittedName>
</protein>
<accession>A0A3N6N706</accession>
<proteinExistence type="inferred from homology"/>
<dbReference type="RefSeq" id="WP_124195921.1">
    <property type="nucleotide sequence ID" value="NZ_REGA01000010.1"/>
</dbReference>
<gene>
    <name evidence="3" type="ORF">EA473_12345</name>
</gene>
<dbReference type="AlphaFoldDB" id="A0A3N6N706"/>
<dbReference type="GO" id="GO:0008743">
    <property type="term" value="F:L-threonine 3-dehydrogenase activity"/>
    <property type="evidence" value="ECO:0007669"/>
    <property type="project" value="TreeGrafter"/>
</dbReference>